<keyword evidence="1" id="KW-0732">Signal</keyword>
<reference evidence="2 3" key="1">
    <citation type="submission" date="2019-07" db="EMBL/GenBank/DDBJ databases">
        <title>The draft genome sequence of Aquimarina algiphila M91.</title>
        <authorList>
            <person name="Meng X."/>
        </authorList>
    </citation>
    <scope>NUCLEOTIDE SEQUENCE [LARGE SCALE GENOMIC DNA]</scope>
    <source>
        <strain evidence="2 3">M91</strain>
    </source>
</reference>
<feature type="signal peptide" evidence="1">
    <location>
        <begin position="1"/>
        <end position="22"/>
    </location>
</feature>
<name>A0A554VD81_9FLAO</name>
<evidence type="ECO:0000256" key="1">
    <source>
        <dbReference type="SAM" id="SignalP"/>
    </source>
</evidence>
<dbReference type="AlphaFoldDB" id="A0A554VD81"/>
<evidence type="ECO:0000313" key="3">
    <source>
        <dbReference type="Proteomes" id="UP000318833"/>
    </source>
</evidence>
<comment type="caution">
    <text evidence="2">The sequence shown here is derived from an EMBL/GenBank/DDBJ whole genome shotgun (WGS) entry which is preliminary data.</text>
</comment>
<protein>
    <submittedName>
        <fullName evidence="2">Uncharacterized protein</fullName>
    </submittedName>
</protein>
<dbReference type="OrthoDB" id="5181012at2"/>
<keyword evidence="3" id="KW-1185">Reference proteome</keyword>
<proteinExistence type="predicted"/>
<dbReference type="RefSeq" id="WP_143918372.1">
    <property type="nucleotide sequence ID" value="NZ_CANMIK010000074.1"/>
</dbReference>
<evidence type="ECO:0000313" key="2">
    <source>
        <dbReference type="EMBL" id="TSE04797.1"/>
    </source>
</evidence>
<feature type="chain" id="PRO_5021767117" evidence="1">
    <location>
        <begin position="23"/>
        <end position="854"/>
    </location>
</feature>
<gene>
    <name evidence="2" type="ORF">FOF46_25165</name>
</gene>
<dbReference type="EMBL" id="VLNR01000072">
    <property type="protein sequence ID" value="TSE04797.1"/>
    <property type="molecule type" value="Genomic_DNA"/>
</dbReference>
<organism evidence="2 3">
    <name type="scientific">Aquimarina algiphila</name>
    <dbReference type="NCBI Taxonomy" id="2047982"/>
    <lineage>
        <taxon>Bacteria</taxon>
        <taxon>Pseudomonadati</taxon>
        <taxon>Bacteroidota</taxon>
        <taxon>Flavobacteriia</taxon>
        <taxon>Flavobacteriales</taxon>
        <taxon>Flavobacteriaceae</taxon>
        <taxon>Aquimarina</taxon>
    </lineage>
</organism>
<accession>A0A554VD81</accession>
<sequence length="854" mass="96256">MKSIYKILILGMVCLLSTKTFAQFEVTSDPSNKQVQGKSGSIAACSCAEGIEGDWTRFQSILAQQAARERDKWLADQQVIQKNEIERRLRKSFPSFPEAQKEYFKETSYREISKNILDGVQREFANASIDNKGKVEQKRIEINTLQYRSQVSDALAAYTFGDLKSGGKPIKDYFSVTGRINEIASELNNSLKPAANDASKIKNGLLKVEQRDLLLDRMVELAIARFNSYNVEDKVKVMTKYLISANANIGDYGLLYTSPPFIYNPEEHNPRQIAIDQARTLGTSDALPDPTETGDQAVRLHAIASISNTAYNYTIGKTDLQQELGRYFNHNRYNAQSVTMMQRVMNPYLSNNNLSAFSSELTSNMVSPTLQSSSNRELALSWRADGLLEGVNHPFDGVGNVMAELYTNEERTFPREGNSIRQMFNANGLNVPSTISDYDLGRVFDFNKTPYGGKPGPNFYYNVEIIFKPTIGGLLWNQNVNTSNIFDHPVHIEGALALARGETFDFEFRKIVYDLTNSLQLDNVQKDWLLNNRERAFKINDYLSANGGSTIALQTMTTLIRLEAENSNLIHSDPNKKILRTVTLYNDGVFDTELSFCGCSQTNFDVRQEYFNGTITEDQLFNTYGAQIEFQIQNPDGSFRTVSQLDFYLETAELREGVVREILAWIPWIGDASEVTYELVDGNFGLAAFNAFLALVPFDKIISTVGGGIKYAFRQADRVVSFTAKEIWGFKPFFRGNLIESALAKTRYKDYLNTIDIPTANGKPNRFWPYFDFIKGNKVISVKTTNALSGFGSIRKNIEDLRLYVKGNAANGGTIINDVDLDVYVPEGYDQSLLDEMKILAESYGINFNIFEFK</sequence>
<dbReference type="Proteomes" id="UP000318833">
    <property type="component" value="Unassembled WGS sequence"/>
</dbReference>